<dbReference type="Gene3D" id="2.60.40.10">
    <property type="entry name" value="Immunoglobulins"/>
    <property type="match status" value="1"/>
</dbReference>
<dbReference type="PROSITE" id="PS50853">
    <property type="entry name" value="FN3"/>
    <property type="match status" value="1"/>
</dbReference>
<dbReference type="InterPro" id="IPR003961">
    <property type="entry name" value="FN3_dom"/>
</dbReference>
<accession>A0A873WKJ8</accession>
<dbReference type="SUPFAM" id="SSF49265">
    <property type="entry name" value="Fibronectin type III"/>
    <property type="match status" value="1"/>
</dbReference>
<feature type="transmembrane region" description="Helical" evidence="1">
    <location>
        <begin position="7"/>
        <end position="36"/>
    </location>
</feature>
<keyword evidence="1" id="KW-1133">Transmembrane helix</keyword>
<gene>
    <name evidence="3" type="ORF">AbSZ3_02</name>
</gene>
<protein>
    <submittedName>
        <fullName evidence="3">Putative tail protein</fullName>
    </submittedName>
</protein>
<keyword evidence="1" id="KW-0812">Transmembrane</keyword>
<reference evidence="3" key="1">
    <citation type="submission" date="2020-10" db="EMBL/GenBank/DDBJ databases">
        <title>Clinical experience of personalized bacteriophage therapy in a case of hospital-acquired pneumonia with carbapenem-resistant Acinetobacter baumannii.</title>
        <authorList>
            <person name="Tan X."/>
            <person name="Ma Y."/>
        </authorList>
    </citation>
    <scope>NUCLEOTIDE SEQUENCE</scope>
</reference>
<evidence type="ECO:0000313" key="4">
    <source>
        <dbReference type="Proteomes" id="UP000663632"/>
    </source>
</evidence>
<dbReference type="InterPro" id="IPR013783">
    <property type="entry name" value="Ig-like_fold"/>
</dbReference>
<evidence type="ECO:0000259" key="2">
    <source>
        <dbReference type="PROSITE" id="PS50853"/>
    </source>
</evidence>
<proteinExistence type="predicted"/>
<dbReference type="InterPro" id="IPR032876">
    <property type="entry name" value="J_dom"/>
</dbReference>
<name>A0A873WKJ8_9CAUD</name>
<dbReference type="EMBL" id="MW151244">
    <property type="protein sequence ID" value="QPB10367.1"/>
    <property type="molecule type" value="Genomic_DNA"/>
</dbReference>
<evidence type="ECO:0000313" key="3">
    <source>
        <dbReference type="EMBL" id="QPB10367.1"/>
    </source>
</evidence>
<dbReference type="InterPro" id="IPR036116">
    <property type="entry name" value="FN3_sf"/>
</dbReference>
<organism evidence="3 4">
    <name type="scientific">Acinetobacter phage Ab_SZ3</name>
    <dbReference type="NCBI Taxonomy" id="2781361"/>
    <lineage>
        <taxon>Viruses</taxon>
        <taxon>Duplodnaviria</taxon>
        <taxon>Heunggongvirae</taxon>
        <taxon>Uroviricota</taxon>
        <taxon>Caudoviricetes</taxon>
        <taxon>Lokivirus</taxon>
        <taxon>Lokivirus IMEAB3</taxon>
    </lineage>
</organism>
<dbReference type="Proteomes" id="UP000663632">
    <property type="component" value="Segment"/>
</dbReference>
<dbReference type="Pfam" id="PF13550">
    <property type="entry name" value="Phage-tail_3"/>
    <property type="match status" value="1"/>
</dbReference>
<keyword evidence="1" id="KW-0472">Membrane</keyword>
<feature type="domain" description="Fibronectin type-III" evidence="2">
    <location>
        <begin position="481"/>
        <end position="577"/>
    </location>
</feature>
<sequence>MPAIIPVIIMAGAAAIGGTAAIVIGTVLAVGASLLLQSKTSGVASQSSQPTVYQTNPTQLTFTADAPRRMVYGKARISGVVTYANVSGDGHEYLWLVVVVAAHQITDITAMYFNGEAASEVASGYFDWWWHDGTQTTADPQLVATFPEYTEKCILQGCAYAVVKLKFDKTVYKNGRPNITFDIKGKPLYDHRVGLTQWSNNAALATIDFMRSVDGLNATDDEIDWASVDAAADVCDQVPEQMAASLCDGRYTIDGVVELSSKNGDIINQMLAASAGTVVWTQGKYRIYVGAARAVSTRKITQDDLRGNPTLQPRTPADQSFNGVKGTFLDSTNNWQFSDFPPVKGAEYIAQDGGVEQYKDIVLNFTTSPITAQRLATIFLRRARLEKTITLPCKWTCFNYEVWDVIPLNLPMLGWVDKLFQVTDWRMIPPSGSDAGGVELVLTEYSDDLYSDDMDLKPITGGGTIVKPDVTIPKPPASLTAVSGLTAVNQQTGAPRIKFDWTQSNDIYCVGYEIAYSNYPFSPAESDYKYVSGRNTTTFMTEDLKAGDTYIGYIRVVNSFEKRSDPIPSNTVIIKGSGAELPEALQGLTATNVDDMFADISWTAPTGNNADFVQLMWADKGEPTNAIELAVIPMPSTTTRVQRNLQNGYYFARFMSKAGLFGDWGFVYATGRPATGVLLQSLSLSQYDGDLVGGIWYNPTLAVSKSQRLASELGWEVFDMMVPEPFGEIDYFAKNATYVASAHTLRISGSVGWHRAPNIPNTLPRIDAVAQLAYFDETEYRGGVVLLPKDANIKVGFKAPHSEPQGVVVSGFIGTIEDLT</sequence>
<evidence type="ECO:0000256" key="1">
    <source>
        <dbReference type="SAM" id="Phobius"/>
    </source>
</evidence>